<proteinExistence type="predicted"/>
<accession>A0A6I2R7K5</accession>
<organism evidence="1 2">
    <name type="scientific">Flavonifractor plautii</name>
    <name type="common">Fusobacterium plautii</name>
    <dbReference type="NCBI Taxonomy" id="292800"/>
    <lineage>
        <taxon>Bacteria</taxon>
        <taxon>Bacillati</taxon>
        <taxon>Bacillota</taxon>
        <taxon>Clostridia</taxon>
        <taxon>Eubacteriales</taxon>
        <taxon>Oscillospiraceae</taxon>
        <taxon>Flavonifractor</taxon>
    </lineage>
</organism>
<dbReference type="EMBL" id="WKPR01000007">
    <property type="protein sequence ID" value="MSB19697.1"/>
    <property type="molecule type" value="Genomic_DNA"/>
</dbReference>
<evidence type="ECO:0000313" key="2">
    <source>
        <dbReference type="Proteomes" id="UP000434475"/>
    </source>
</evidence>
<sequence length="141" mass="15376">MKCKNCGCEVICIRSGGRSVVCDAAPITYWSVRDGASMSEMLSLLTPNGESIYGTPAGKLENAVGVAYHPHTCGLLPIFHRGRDSWSRPVYDDGTGRLLVDVDPRAGRKPDICTKQGNAFDGEPCDPVDGDFIFIPRRDTW</sequence>
<comment type="caution">
    <text evidence="1">The sequence shown here is derived from an EMBL/GenBank/DDBJ whole genome shotgun (WGS) entry which is preliminary data.</text>
</comment>
<reference evidence="1 2" key="1">
    <citation type="journal article" date="2019" name="Nat. Med.">
        <title>A library of human gut bacterial isolates paired with longitudinal multiomics data enables mechanistic microbiome research.</title>
        <authorList>
            <person name="Poyet M."/>
            <person name="Groussin M."/>
            <person name="Gibbons S.M."/>
            <person name="Avila-Pacheco J."/>
            <person name="Jiang X."/>
            <person name="Kearney S.M."/>
            <person name="Perrotta A.R."/>
            <person name="Berdy B."/>
            <person name="Zhao S."/>
            <person name="Lieberman T.D."/>
            <person name="Swanson P.K."/>
            <person name="Smith M."/>
            <person name="Roesemann S."/>
            <person name="Alexander J.E."/>
            <person name="Rich S.A."/>
            <person name="Livny J."/>
            <person name="Vlamakis H."/>
            <person name="Clish C."/>
            <person name="Bullock K."/>
            <person name="Deik A."/>
            <person name="Scott J."/>
            <person name="Pierce K.A."/>
            <person name="Xavier R.J."/>
            <person name="Alm E.J."/>
        </authorList>
    </citation>
    <scope>NUCLEOTIDE SEQUENCE [LARGE SCALE GENOMIC DNA]</scope>
    <source>
        <strain evidence="1 2">BIOML-A2</strain>
    </source>
</reference>
<dbReference type="AlphaFoldDB" id="A0A6I2R7K5"/>
<protein>
    <submittedName>
        <fullName evidence="1">Uncharacterized protein</fullName>
    </submittedName>
</protein>
<gene>
    <name evidence="1" type="ORF">GKE97_09215</name>
</gene>
<evidence type="ECO:0000313" key="1">
    <source>
        <dbReference type="EMBL" id="MSB19697.1"/>
    </source>
</evidence>
<name>A0A6I2R7K5_FLAPL</name>
<dbReference type="RefSeq" id="WP_172697575.1">
    <property type="nucleotide sequence ID" value="NZ_CAXUMB010000006.1"/>
</dbReference>
<dbReference type="Proteomes" id="UP000434475">
    <property type="component" value="Unassembled WGS sequence"/>
</dbReference>